<accession>A0A6I8R800</accession>
<evidence type="ECO:0000256" key="9">
    <source>
        <dbReference type="SAM" id="Phobius"/>
    </source>
</evidence>
<dbReference type="GO" id="GO:0016020">
    <property type="term" value="C:membrane"/>
    <property type="evidence" value="ECO:0007669"/>
    <property type="project" value="UniProtKB-SubCell"/>
</dbReference>
<dbReference type="FunCoup" id="A0A6I8R800">
    <property type="interactions" value="956"/>
</dbReference>
<feature type="domain" description="Ig-like" evidence="10">
    <location>
        <begin position="134"/>
        <end position="238"/>
    </location>
</feature>
<dbReference type="GeneTree" id="ENSGT01150000286907"/>
<proteinExistence type="inferred from homology"/>
<evidence type="ECO:0000256" key="2">
    <source>
        <dbReference type="ARBA" id="ARBA00022692"/>
    </source>
</evidence>
<keyword evidence="2 9" id="KW-0812">Transmembrane</keyword>
<organism evidence="11">
    <name type="scientific">Xenopus tropicalis</name>
    <name type="common">Western clawed frog</name>
    <name type="synonym">Silurana tropicalis</name>
    <dbReference type="NCBI Taxonomy" id="8364"/>
    <lineage>
        <taxon>Eukaryota</taxon>
        <taxon>Metazoa</taxon>
        <taxon>Chordata</taxon>
        <taxon>Craniata</taxon>
        <taxon>Vertebrata</taxon>
        <taxon>Euteleostomi</taxon>
        <taxon>Amphibia</taxon>
        <taxon>Batrachia</taxon>
        <taxon>Anura</taxon>
        <taxon>Pipoidea</taxon>
        <taxon>Pipidae</taxon>
        <taxon>Xenopodinae</taxon>
        <taxon>Xenopus</taxon>
        <taxon>Silurana</taxon>
    </lineage>
</organism>
<reference evidence="11" key="1">
    <citation type="journal article" date="2010" name="Science">
        <title>The genome of the Western clawed frog Xenopus tropicalis.</title>
        <authorList>
            <person name="Hellsten U."/>
            <person name="Harland R.M."/>
            <person name="Gilchrist M.J."/>
            <person name="Hendrix D."/>
            <person name="Jurka J."/>
            <person name="Kapitonov V."/>
            <person name="Ovcharenko I."/>
            <person name="Putnam N.H."/>
            <person name="Shu S."/>
            <person name="Taher L."/>
            <person name="Blitz I.L."/>
            <person name="Blumberg B."/>
            <person name="Dichmann D.S."/>
            <person name="Dubchak I."/>
            <person name="Amaya E."/>
            <person name="Detter J.C."/>
            <person name="Fletcher R."/>
            <person name="Gerhard D.S."/>
            <person name="Goodstein D."/>
            <person name="Graves T."/>
            <person name="Grigoriev I.V."/>
            <person name="Grimwood J."/>
            <person name="Kawashima T."/>
            <person name="Lindquist E."/>
            <person name="Lucas S.M."/>
            <person name="Mead P.E."/>
            <person name="Mitros T."/>
            <person name="Ogino H."/>
            <person name="Ohta Y."/>
            <person name="Poliakov A.V."/>
            <person name="Pollet N."/>
            <person name="Robert J."/>
            <person name="Salamov A."/>
            <person name="Sater A.K."/>
            <person name="Schmutz J."/>
            <person name="Terry A."/>
            <person name="Vize P.D."/>
            <person name="Warren W.C."/>
            <person name="Wells D."/>
            <person name="Wills A."/>
            <person name="Wilson R.K."/>
            <person name="Zimmerman L.B."/>
            <person name="Zorn A.M."/>
            <person name="Grainger R."/>
            <person name="Grammer T."/>
            <person name="Khokha M.K."/>
            <person name="Richardson P.M."/>
            <person name="Rokhsar D.S."/>
        </authorList>
    </citation>
    <scope>NUCLEOTIDE SEQUENCE [LARGE SCALE GENOMIC DNA]</scope>
    <source>
        <strain evidence="11">Nigerian</strain>
    </source>
</reference>
<keyword evidence="6 9" id="KW-0472">Membrane</keyword>
<dbReference type="InterPro" id="IPR051036">
    <property type="entry name" value="SIGLEC"/>
</dbReference>
<dbReference type="GO" id="GO:0007155">
    <property type="term" value="P:cell adhesion"/>
    <property type="evidence" value="ECO:0007669"/>
    <property type="project" value="UniProtKB-KW"/>
</dbReference>
<feature type="transmembrane region" description="Helical" evidence="9">
    <location>
        <begin position="350"/>
        <end position="374"/>
    </location>
</feature>
<comment type="subcellular location">
    <subcellularLocation>
        <location evidence="1">Membrane</location>
        <topology evidence="1">Single-pass type I membrane protein</topology>
    </subcellularLocation>
</comment>
<keyword evidence="4" id="KW-0130">Cell adhesion</keyword>
<reference evidence="11" key="2">
    <citation type="submission" date="2020-05" db="UniProtKB">
        <authorList>
            <consortium name="Ensembl"/>
        </authorList>
    </citation>
    <scope>IDENTIFICATION</scope>
</reference>
<evidence type="ECO:0000256" key="8">
    <source>
        <dbReference type="ARBA" id="ARBA00038361"/>
    </source>
</evidence>
<name>A0A6I8R800_XENTR</name>
<dbReference type="PANTHER" id="PTHR12035">
    <property type="entry name" value="SIALIC ACID BINDING IMMUNOGLOBULIN-LIKE LECTIN"/>
    <property type="match status" value="1"/>
</dbReference>
<dbReference type="Gene3D" id="2.60.40.10">
    <property type="entry name" value="Immunoglobulins"/>
    <property type="match status" value="3"/>
</dbReference>
<dbReference type="SUPFAM" id="SSF48726">
    <property type="entry name" value="Immunoglobulin"/>
    <property type="match status" value="3"/>
</dbReference>
<dbReference type="Pfam" id="PF08205">
    <property type="entry name" value="C2-set_2"/>
    <property type="match status" value="1"/>
</dbReference>
<dbReference type="InterPro" id="IPR036179">
    <property type="entry name" value="Ig-like_dom_sf"/>
</dbReference>
<dbReference type="AlphaFoldDB" id="A0A6I8R800"/>
<evidence type="ECO:0000256" key="3">
    <source>
        <dbReference type="ARBA" id="ARBA00022734"/>
    </source>
</evidence>
<dbReference type="Pfam" id="PF13927">
    <property type="entry name" value="Ig_3"/>
    <property type="match status" value="1"/>
</dbReference>
<dbReference type="SMART" id="SM00409">
    <property type="entry name" value="IG"/>
    <property type="match status" value="3"/>
</dbReference>
<dbReference type="InParanoid" id="A0A6I8R800"/>
<dbReference type="PANTHER" id="PTHR12035:SF125">
    <property type="entry name" value="SIALIC ACID-BINDING IG-LIKE LECTIN 5"/>
    <property type="match status" value="1"/>
</dbReference>
<protein>
    <recommendedName>
        <fullName evidence="10">Ig-like domain-containing protein</fullName>
    </recommendedName>
</protein>
<evidence type="ECO:0000256" key="4">
    <source>
        <dbReference type="ARBA" id="ARBA00022889"/>
    </source>
</evidence>
<dbReference type="InterPro" id="IPR013162">
    <property type="entry name" value="CD80_C2-set"/>
</dbReference>
<evidence type="ECO:0000256" key="5">
    <source>
        <dbReference type="ARBA" id="ARBA00022989"/>
    </source>
</evidence>
<evidence type="ECO:0000256" key="1">
    <source>
        <dbReference type="ARBA" id="ARBA00004479"/>
    </source>
</evidence>
<evidence type="ECO:0000313" key="11">
    <source>
        <dbReference type="Ensembl" id="ENSXETP00000081101"/>
    </source>
</evidence>
<keyword evidence="7" id="KW-1015">Disulfide bond</keyword>
<sequence>MCLIYIWKEMKKMYVPPLHALIIIFLLVLLKDVGCQYTINVPERVEVQKGLCVHIPCNFTVPQDIILFPKAIGIWFRDTERVAAAGGKSRLALTGNVSAGDCSILIREAKVRDTGKYKFRLEGPTKNTYTNIQPDIMVTGSWKVSQKPYISPARRMVAGEEVTLSCTAPDWCAGTAPSFTWKGTISTNNTRNGALLHPYTATYMSNITFTPSRQDHNTSLVCTVTHGQVLANTNIILDVEYPPSMNITIPGYEGVLTQENKQVAVREGDSLDIRCAVTSNPTANITWSREDGIILNTAMDTGLSLALQNISLHDDTTYRCLAWNSHGSTDGSITISVESFPKQPQQDQSIIFTLFVVPPLLIVLLLISAFIIIIKKRRKQLLHNMKNPTKSMNTSDCEAHRTYEEIPQGTGSPANQTELEKPSKVEHLLEDEALIYINYGEDLQYASINFSNLKPNYSTEKEEVEYSVIQRNRE</sequence>
<dbReference type="PROSITE" id="PS50835">
    <property type="entry name" value="IG_LIKE"/>
    <property type="match status" value="2"/>
</dbReference>
<dbReference type="InterPro" id="IPR007110">
    <property type="entry name" value="Ig-like_dom"/>
</dbReference>
<dbReference type="InterPro" id="IPR003599">
    <property type="entry name" value="Ig_sub"/>
</dbReference>
<evidence type="ECO:0000256" key="7">
    <source>
        <dbReference type="ARBA" id="ARBA00023157"/>
    </source>
</evidence>
<keyword evidence="3" id="KW-0430">Lectin</keyword>
<evidence type="ECO:0000259" key="10">
    <source>
        <dbReference type="PROSITE" id="PS50835"/>
    </source>
</evidence>
<dbReference type="InterPro" id="IPR003598">
    <property type="entry name" value="Ig_sub2"/>
</dbReference>
<feature type="domain" description="Ig-like" evidence="10">
    <location>
        <begin position="243"/>
        <end position="336"/>
    </location>
</feature>
<dbReference type="GO" id="GO:0030246">
    <property type="term" value="F:carbohydrate binding"/>
    <property type="evidence" value="ECO:0007669"/>
    <property type="project" value="UniProtKB-KW"/>
</dbReference>
<comment type="similarity">
    <text evidence="8">Belongs to the immunoglobulin superfamily. SIGLEC (sialic acid binding Ig-like lectin) family.</text>
</comment>
<keyword evidence="5 9" id="KW-1133">Transmembrane helix</keyword>
<dbReference type="SMART" id="SM00408">
    <property type="entry name" value="IGc2"/>
    <property type="match status" value="1"/>
</dbReference>
<evidence type="ECO:0000256" key="6">
    <source>
        <dbReference type="ARBA" id="ARBA00023136"/>
    </source>
</evidence>
<dbReference type="Ensembl" id="ENSXETT00000105117">
    <property type="protein sequence ID" value="ENSXETP00000081101"/>
    <property type="gene ID" value="ENSXETG00000037655"/>
</dbReference>
<dbReference type="InterPro" id="IPR013783">
    <property type="entry name" value="Ig-like_fold"/>
</dbReference>